<comment type="function">
    <text evidence="3">Binds to DNA and alters its conformation. May be involved in regulation of gene expression, nucleoid organization and DNA protection.</text>
</comment>
<comment type="similarity">
    <text evidence="3">Belongs to the YbaB/EbfC family.</text>
</comment>
<comment type="subunit">
    <text evidence="3">Homodimer.</text>
</comment>
<dbReference type="PANTHER" id="PTHR33449">
    <property type="entry name" value="NUCLEOID-ASSOCIATED PROTEIN YBAB"/>
    <property type="match status" value="1"/>
</dbReference>
<name>A0A8J4H7M8_9BACL</name>
<dbReference type="GO" id="GO:0003677">
    <property type="term" value="F:DNA binding"/>
    <property type="evidence" value="ECO:0007669"/>
    <property type="project" value="UniProtKB-UniRule"/>
</dbReference>
<proteinExistence type="inferred from homology"/>
<dbReference type="GO" id="GO:0043590">
    <property type="term" value="C:bacterial nucleoid"/>
    <property type="evidence" value="ECO:0007669"/>
    <property type="project" value="UniProtKB-UniRule"/>
</dbReference>
<evidence type="ECO:0000313" key="5">
    <source>
        <dbReference type="EMBL" id="GIQ71322.1"/>
    </source>
</evidence>
<evidence type="ECO:0000256" key="1">
    <source>
        <dbReference type="ARBA" id="ARBA00022490"/>
    </source>
</evidence>
<dbReference type="EMBL" id="BOVK01000080">
    <property type="protein sequence ID" value="GIQ71322.1"/>
    <property type="molecule type" value="Genomic_DNA"/>
</dbReference>
<evidence type="ECO:0000256" key="4">
    <source>
        <dbReference type="SAM" id="MobiDB-lite"/>
    </source>
</evidence>
<feature type="region of interest" description="Disordered" evidence="4">
    <location>
        <begin position="1"/>
        <end position="25"/>
    </location>
</feature>
<dbReference type="PIRSF" id="PIRSF004555">
    <property type="entry name" value="UCP004555"/>
    <property type="match status" value="1"/>
</dbReference>
<accession>A0A8J4H7M8</accession>
<dbReference type="AlphaFoldDB" id="A0A8J4H7M8"/>
<evidence type="ECO:0000313" key="6">
    <source>
        <dbReference type="Proteomes" id="UP000677918"/>
    </source>
</evidence>
<organism evidence="5 6">
    <name type="scientific">Xylanibacillus composti</name>
    <dbReference type="NCBI Taxonomy" id="1572762"/>
    <lineage>
        <taxon>Bacteria</taxon>
        <taxon>Bacillati</taxon>
        <taxon>Bacillota</taxon>
        <taxon>Bacilli</taxon>
        <taxon>Bacillales</taxon>
        <taxon>Paenibacillaceae</taxon>
        <taxon>Xylanibacillus</taxon>
    </lineage>
</organism>
<dbReference type="Proteomes" id="UP000677918">
    <property type="component" value="Unassembled WGS sequence"/>
</dbReference>
<evidence type="ECO:0000256" key="3">
    <source>
        <dbReference type="HAMAP-Rule" id="MF_00274"/>
    </source>
</evidence>
<evidence type="ECO:0000256" key="2">
    <source>
        <dbReference type="ARBA" id="ARBA00023125"/>
    </source>
</evidence>
<dbReference type="HAMAP" id="MF_00274">
    <property type="entry name" value="DNA_YbaB_EbfC"/>
    <property type="match status" value="1"/>
</dbReference>
<dbReference type="SUPFAM" id="SSF82607">
    <property type="entry name" value="YbaB-like"/>
    <property type="match status" value="1"/>
</dbReference>
<dbReference type="Pfam" id="PF02575">
    <property type="entry name" value="YbaB_DNA_bd"/>
    <property type="match status" value="1"/>
</dbReference>
<dbReference type="FunFam" id="3.30.1310.10:FF:000002">
    <property type="entry name" value="Nucleoid-associated protein IKC_06587"/>
    <property type="match status" value="1"/>
</dbReference>
<dbReference type="NCBIfam" id="TIGR00103">
    <property type="entry name" value="DNA_YbaB_EbfC"/>
    <property type="match status" value="1"/>
</dbReference>
<keyword evidence="2 3" id="KW-0238">DNA-binding</keyword>
<dbReference type="PANTHER" id="PTHR33449:SF1">
    <property type="entry name" value="NUCLEOID-ASSOCIATED PROTEIN YBAB"/>
    <property type="match status" value="1"/>
</dbReference>
<keyword evidence="1 3" id="KW-0963">Cytoplasm</keyword>
<dbReference type="Gene3D" id="3.30.1310.10">
    <property type="entry name" value="Nucleoid-associated protein YbaB-like domain"/>
    <property type="match status" value="1"/>
</dbReference>
<keyword evidence="6" id="KW-1185">Reference proteome</keyword>
<comment type="caution">
    <text evidence="5">The sequence shown here is derived from an EMBL/GenBank/DDBJ whole genome shotgun (WGS) entry which is preliminary data.</text>
</comment>
<comment type="subcellular location">
    <subcellularLocation>
        <location evidence="3">Cytoplasm</location>
        <location evidence="3">Nucleoid</location>
    </subcellularLocation>
</comment>
<reference evidence="5" key="1">
    <citation type="submission" date="2021-04" db="EMBL/GenBank/DDBJ databases">
        <title>Draft genome sequence of Xylanibacillus composti strain K13.</title>
        <authorList>
            <person name="Uke A."/>
            <person name="Chhe C."/>
            <person name="Baramee S."/>
            <person name="Kosugi A."/>
        </authorList>
    </citation>
    <scope>NUCLEOTIDE SEQUENCE</scope>
    <source>
        <strain evidence="5">K13</strain>
    </source>
</reference>
<dbReference type="InterPro" id="IPR036894">
    <property type="entry name" value="YbaB-like_sf"/>
</dbReference>
<sequence length="112" mass="12051">MKGTMNMRGNSQMNQMMKQVKKMQEQMLKAQEELGNKTVEGSAGGGVVTAVANGHKKLISVTIKPEAVDPDDVEMLQDLVLTAVNDALNQADELANQDMGKYTGGLNIPGLF</sequence>
<dbReference type="GO" id="GO:0005829">
    <property type="term" value="C:cytosol"/>
    <property type="evidence" value="ECO:0007669"/>
    <property type="project" value="TreeGrafter"/>
</dbReference>
<protein>
    <recommendedName>
        <fullName evidence="3">Nucleoid-associated protein XYCOK13_41460</fullName>
    </recommendedName>
</protein>
<gene>
    <name evidence="5" type="ORF">XYCOK13_41460</name>
</gene>
<dbReference type="InterPro" id="IPR004401">
    <property type="entry name" value="YbaB/EbfC"/>
</dbReference>